<protein>
    <recommendedName>
        <fullName evidence="2">T6SS Phospholipase effector Tle1-like catalytic domain-containing protein</fullName>
    </recommendedName>
</protein>
<evidence type="ECO:0000313" key="4">
    <source>
        <dbReference type="Proteomes" id="UP000217199"/>
    </source>
</evidence>
<dbReference type="OrthoDB" id="3057168at2759"/>
<dbReference type="InterPro" id="IPR018712">
    <property type="entry name" value="Tle1-like_cat"/>
</dbReference>
<accession>A0A286UKH9</accession>
<keyword evidence="4" id="KW-1185">Reference proteome</keyword>
<sequence length="437" mass="47416">MSRLSTSSSRDDVHVSYCASSIIAYRKYQTAMATSKMLLVFCDGTGMDGNLSDNSATDSNTTTAEPLGGDSSAQNATNVLRLSRAVQSLSTDGRRQIVFYQSGVGSEADFAGEAVNGTTVLQALGTAVASKIRDAYAFIAQNFEDGDEICIFGFSRGAYTARKVAGLIDRIGLLQREDLGQFFQIWKSLNDGVDPTIPSGTRTTNIKCVGVWDTVGSVYGTIDALNIKDTSLPATIDVALHALALQENRESFLPTLWTLPESNKVKRGNDTQVLKQIWFAGAHSDVGGGYDRHELADIALFWMAGEIASFINLDLDFIRASAQTNPDPWGTSQPHNAYDELSIAEKPIIGEENRLESGDITSDAQFHQSVLVAPTQLDNDSYMITLDTIREQFGASWAPDCPPLNAFEELCKNFWGVPVSRGDLGPVVFETPSQLFS</sequence>
<reference evidence="3 4" key="1">
    <citation type="journal article" date="2017" name="Mol. Ecol.">
        <title>Comparative and population genomic landscape of Phellinus noxius: A hypervariable fungus causing root rot in trees.</title>
        <authorList>
            <person name="Chung C.L."/>
            <person name="Lee T.J."/>
            <person name="Akiba M."/>
            <person name="Lee H.H."/>
            <person name="Kuo T.H."/>
            <person name="Liu D."/>
            <person name="Ke H.M."/>
            <person name="Yokoi T."/>
            <person name="Roa M.B."/>
            <person name="Lu M.J."/>
            <person name="Chang Y.Y."/>
            <person name="Ann P.J."/>
            <person name="Tsai J.N."/>
            <person name="Chen C.Y."/>
            <person name="Tzean S.S."/>
            <person name="Ota Y."/>
            <person name="Hattori T."/>
            <person name="Sahashi N."/>
            <person name="Liou R.F."/>
            <person name="Kikuchi T."/>
            <person name="Tsai I.J."/>
        </authorList>
    </citation>
    <scope>NUCLEOTIDE SEQUENCE [LARGE SCALE GENOMIC DNA]</scope>
    <source>
        <strain evidence="3 4">FFPRI411160</strain>
    </source>
</reference>
<dbReference type="PANTHER" id="PTHR33840">
    <property type="match status" value="1"/>
</dbReference>
<dbReference type="Proteomes" id="UP000217199">
    <property type="component" value="Unassembled WGS sequence"/>
</dbReference>
<evidence type="ECO:0000256" key="1">
    <source>
        <dbReference type="SAM" id="MobiDB-lite"/>
    </source>
</evidence>
<dbReference type="EMBL" id="NBII01000004">
    <property type="protein sequence ID" value="PAV20126.1"/>
    <property type="molecule type" value="Genomic_DNA"/>
</dbReference>
<feature type="region of interest" description="Disordered" evidence="1">
    <location>
        <begin position="53"/>
        <end position="73"/>
    </location>
</feature>
<evidence type="ECO:0000259" key="2">
    <source>
        <dbReference type="Pfam" id="PF09994"/>
    </source>
</evidence>
<name>A0A286UKH9_9AGAM</name>
<evidence type="ECO:0000313" key="3">
    <source>
        <dbReference type="EMBL" id="PAV20126.1"/>
    </source>
</evidence>
<organism evidence="3 4">
    <name type="scientific">Pyrrhoderma noxium</name>
    <dbReference type="NCBI Taxonomy" id="2282107"/>
    <lineage>
        <taxon>Eukaryota</taxon>
        <taxon>Fungi</taxon>
        <taxon>Dikarya</taxon>
        <taxon>Basidiomycota</taxon>
        <taxon>Agaricomycotina</taxon>
        <taxon>Agaricomycetes</taxon>
        <taxon>Hymenochaetales</taxon>
        <taxon>Hymenochaetaceae</taxon>
        <taxon>Pyrrhoderma</taxon>
    </lineage>
</organism>
<dbReference type="InterPro" id="IPR029058">
    <property type="entry name" value="AB_hydrolase_fold"/>
</dbReference>
<dbReference type="InParanoid" id="A0A286UKH9"/>
<dbReference type="SUPFAM" id="SSF53474">
    <property type="entry name" value="alpha/beta-Hydrolases"/>
    <property type="match status" value="1"/>
</dbReference>
<gene>
    <name evidence="3" type="ORF">PNOK_0506000</name>
</gene>
<dbReference type="PANTHER" id="PTHR33840:SF1">
    <property type="entry name" value="TLE1 PHOSPHOLIPASE DOMAIN-CONTAINING PROTEIN"/>
    <property type="match status" value="1"/>
</dbReference>
<dbReference type="Pfam" id="PF09994">
    <property type="entry name" value="T6SS_Tle1-like_cat"/>
    <property type="match status" value="1"/>
</dbReference>
<dbReference type="STRING" id="2282107.A0A286UKH9"/>
<comment type="caution">
    <text evidence="3">The sequence shown here is derived from an EMBL/GenBank/DDBJ whole genome shotgun (WGS) entry which is preliminary data.</text>
</comment>
<feature type="domain" description="T6SS Phospholipase effector Tle1-like catalytic" evidence="2">
    <location>
        <begin position="36"/>
        <end position="305"/>
    </location>
</feature>
<dbReference type="AlphaFoldDB" id="A0A286UKH9"/>
<feature type="compositionally biased region" description="Low complexity" evidence="1">
    <location>
        <begin position="53"/>
        <end position="64"/>
    </location>
</feature>
<proteinExistence type="predicted"/>